<organism evidence="4 5">
    <name type="scientific">Marine Group III euryarchaeote CG-Epi2</name>
    <dbReference type="NCBI Taxonomy" id="1888996"/>
    <lineage>
        <taxon>Archaea</taxon>
        <taxon>Methanobacteriati</taxon>
        <taxon>Thermoplasmatota</taxon>
        <taxon>Thermoplasmata</taxon>
        <taxon>Candidatus Thermoprofundales</taxon>
    </lineage>
</organism>
<dbReference type="SUPFAM" id="SSF51735">
    <property type="entry name" value="NAD(P)-binding Rossmann-fold domains"/>
    <property type="match status" value="1"/>
</dbReference>
<sequence>MTKTALITGASSGIGRGIAHKFGKEGWEVTLIARRIENLESVAKEVEEAGGKAHIFATDLTKEGNPESAIEFGIEKMGQIGTLVNNAGMGRFEMVPDIKDESYQEQFQLNVWACMALVRSAVPHFKKNKGGQIINIGSIVGYLGISKGSIYSSTKWALRGLNESWREELYPDNIKVCYVGPGFVLTEFNGRKEGGTPEEQEWAMVPGDVAHAVYCVATQGPNSDIKEISIQVLDRS</sequence>
<comment type="similarity">
    <text evidence="1 3">Belongs to the short-chain dehydrogenases/reductases (SDR) family.</text>
</comment>
<dbReference type="GO" id="GO:0016616">
    <property type="term" value="F:oxidoreductase activity, acting on the CH-OH group of donors, NAD or NADP as acceptor"/>
    <property type="evidence" value="ECO:0007669"/>
    <property type="project" value="UniProtKB-ARBA"/>
</dbReference>
<dbReference type="InterPro" id="IPR036291">
    <property type="entry name" value="NAD(P)-bd_dom_sf"/>
</dbReference>
<dbReference type="InterPro" id="IPR002347">
    <property type="entry name" value="SDR_fam"/>
</dbReference>
<dbReference type="Proteomes" id="UP000183615">
    <property type="component" value="Unassembled WGS sequence"/>
</dbReference>
<gene>
    <name evidence="4" type="ORF">BET99_01715</name>
</gene>
<dbReference type="Gene3D" id="3.40.50.720">
    <property type="entry name" value="NAD(P)-binding Rossmann-like Domain"/>
    <property type="match status" value="1"/>
</dbReference>
<dbReference type="PRINTS" id="PR00080">
    <property type="entry name" value="SDRFAMILY"/>
</dbReference>
<keyword evidence="2" id="KW-0560">Oxidoreductase</keyword>
<evidence type="ECO:0008006" key="6">
    <source>
        <dbReference type="Google" id="ProtNLM"/>
    </source>
</evidence>
<dbReference type="GO" id="GO:0016020">
    <property type="term" value="C:membrane"/>
    <property type="evidence" value="ECO:0007669"/>
    <property type="project" value="TreeGrafter"/>
</dbReference>
<evidence type="ECO:0000313" key="4">
    <source>
        <dbReference type="EMBL" id="OIR21841.1"/>
    </source>
</evidence>
<comment type="caution">
    <text evidence="4">The sequence shown here is derived from an EMBL/GenBank/DDBJ whole genome shotgun (WGS) entry which is preliminary data.</text>
</comment>
<accession>A0A1J5TLK6</accession>
<dbReference type="CDD" id="cd05233">
    <property type="entry name" value="SDR_c"/>
    <property type="match status" value="1"/>
</dbReference>
<name>A0A1J5TLK6_9ARCH</name>
<dbReference type="FunFam" id="3.40.50.720:FF:000047">
    <property type="entry name" value="NADP-dependent L-serine/L-allo-threonine dehydrogenase"/>
    <property type="match status" value="1"/>
</dbReference>
<dbReference type="PRINTS" id="PR00081">
    <property type="entry name" value="GDHRDH"/>
</dbReference>
<evidence type="ECO:0000256" key="2">
    <source>
        <dbReference type="ARBA" id="ARBA00023002"/>
    </source>
</evidence>
<dbReference type="EMBL" id="MIYZ01000034">
    <property type="protein sequence ID" value="OIR21841.1"/>
    <property type="molecule type" value="Genomic_DNA"/>
</dbReference>
<evidence type="ECO:0000313" key="5">
    <source>
        <dbReference type="Proteomes" id="UP000183615"/>
    </source>
</evidence>
<dbReference type="PANTHER" id="PTHR44196:SF1">
    <property type="entry name" value="DEHYDROGENASE_REDUCTASE SDR FAMILY MEMBER 7B"/>
    <property type="match status" value="1"/>
</dbReference>
<dbReference type="Pfam" id="PF00106">
    <property type="entry name" value="adh_short"/>
    <property type="match status" value="1"/>
</dbReference>
<evidence type="ECO:0000256" key="1">
    <source>
        <dbReference type="ARBA" id="ARBA00006484"/>
    </source>
</evidence>
<dbReference type="PANTHER" id="PTHR44196">
    <property type="entry name" value="DEHYDROGENASE/REDUCTASE SDR FAMILY MEMBER 7B"/>
    <property type="match status" value="1"/>
</dbReference>
<proteinExistence type="inferred from homology"/>
<dbReference type="InterPro" id="IPR020904">
    <property type="entry name" value="Sc_DH/Rdtase_CS"/>
</dbReference>
<evidence type="ECO:0000256" key="3">
    <source>
        <dbReference type="RuleBase" id="RU000363"/>
    </source>
</evidence>
<dbReference type="AlphaFoldDB" id="A0A1J5TLK6"/>
<dbReference type="PROSITE" id="PS00061">
    <property type="entry name" value="ADH_SHORT"/>
    <property type="match status" value="1"/>
</dbReference>
<protein>
    <recommendedName>
        <fullName evidence="6">Short-chain dehydrogenase</fullName>
    </recommendedName>
</protein>
<reference evidence="4 5" key="1">
    <citation type="submission" date="2016-08" db="EMBL/GenBank/DDBJ databases">
        <title>New Insights into Marine Group III Euryarchaeota, from dark to light.</title>
        <authorList>
            <person name="Haro-Moreno J.M."/>
            <person name="Rodriguez-Valera F."/>
            <person name="Lopez-Garcia P."/>
            <person name="Moreira D."/>
            <person name="Martin-Cuadrado A.B."/>
        </authorList>
    </citation>
    <scope>NUCLEOTIDE SEQUENCE [LARGE SCALE GENOMIC DNA]</scope>
    <source>
        <strain evidence="4">CG-Epi2</strain>
    </source>
</reference>